<evidence type="ECO:0000256" key="1">
    <source>
        <dbReference type="ARBA" id="ARBA00023015"/>
    </source>
</evidence>
<dbReference type="Proteomes" id="UP000184485">
    <property type="component" value="Unassembled WGS sequence"/>
</dbReference>
<dbReference type="GO" id="GO:0003700">
    <property type="term" value="F:DNA-binding transcription factor activity"/>
    <property type="evidence" value="ECO:0007669"/>
    <property type="project" value="InterPro"/>
</dbReference>
<dbReference type="InterPro" id="IPR036390">
    <property type="entry name" value="WH_DNA-bd_sf"/>
</dbReference>
<reference evidence="5 6" key="1">
    <citation type="submission" date="2016-11" db="EMBL/GenBank/DDBJ databases">
        <authorList>
            <person name="Jaros S."/>
            <person name="Januszkiewicz K."/>
            <person name="Wedrychowicz H."/>
        </authorList>
    </citation>
    <scope>NUCLEOTIDE SEQUENCE [LARGE SCALE GENOMIC DNA]</scope>
    <source>
        <strain evidence="5 6">DSM 19436</strain>
    </source>
</reference>
<gene>
    <name evidence="5" type="ORF">SAMN02745157_4607</name>
</gene>
<evidence type="ECO:0000256" key="2">
    <source>
        <dbReference type="ARBA" id="ARBA00023125"/>
    </source>
</evidence>
<dbReference type="PANTHER" id="PTHR43537:SF53">
    <property type="entry name" value="HTH-TYPE TRANSCRIPTIONAL REPRESSOR NANR"/>
    <property type="match status" value="1"/>
</dbReference>
<dbReference type="InterPro" id="IPR000524">
    <property type="entry name" value="Tscrpt_reg_HTH_GntR"/>
</dbReference>
<dbReference type="InterPro" id="IPR008920">
    <property type="entry name" value="TF_FadR/GntR_C"/>
</dbReference>
<dbReference type="InterPro" id="IPR036388">
    <property type="entry name" value="WH-like_DNA-bd_sf"/>
</dbReference>
<keyword evidence="3" id="KW-0804">Transcription</keyword>
<name>A0A1M5LIP2_9HYPH</name>
<dbReference type="Gene3D" id="1.20.120.530">
    <property type="entry name" value="GntR ligand-binding domain-like"/>
    <property type="match status" value="1"/>
</dbReference>
<evidence type="ECO:0000259" key="4">
    <source>
        <dbReference type="PROSITE" id="PS50949"/>
    </source>
</evidence>
<keyword evidence="1" id="KW-0805">Transcription regulation</keyword>
<keyword evidence="2 5" id="KW-0238">DNA-binding</keyword>
<dbReference type="GO" id="GO:0003677">
    <property type="term" value="F:DNA binding"/>
    <property type="evidence" value="ECO:0007669"/>
    <property type="project" value="UniProtKB-KW"/>
</dbReference>
<dbReference type="PROSITE" id="PS50949">
    <property type="entry name" value="HTH_GNTR"/>
    <property type="match status" value="1"/>
</dbReference>
<dbReference type="STRING" id="1122133.SAMN02745157_4607"/>
<dbReference type="InterPro" id="IPR011711">
    <property type="entry name" value="GntR_C"/>
</dbReference>
<dbReference type="Pfam" id="PF07729">
    <property type="entry name" value="FCD"/>
    <property type="match status" value="1"/>
</dbReference>
<sequence>MPSDDRVASHSAMERRIPLRSARAAIVYRELLSAILDHRLTPGTRLPEDEIGAVYGASRTIVRSALEALSHEGVVHIEPNRGAIVAQPTVAEARSVFEARQLIEPRVASAAAGRATPAQLEALSAEVEAEHQALHGGDHRRAIVLSGSFHIMIAEIASQPVFAGFVRELVARSSLIISLYWRRKEATCATPAHGALIAALAAGDAAGAAALMEAHIVDLLGGLDLVEHPAAPASLAKLLIADGPVREAGLPARSSLP</sequence>
<keyword evidence="6" id="KW-1185">Reference proteome</keyword>
<accession>A0A1M5LIP2</accession>
<dbReference type="SUPFAM" id="SSF46785">
    <property type="entry name" value="Winged helix' DNA-binding domain"/>
    <property type="match status" value="1"/>
</dbReference>
<dbReference type="SMART" id="SM00345">
    <property type="entry name" value="HTH_GNTR"/>
    <property type="match status" value="1"/>
</dbReference>
<dbReference type="Gene3D" id="1.10.10.10">
    <property type="entry name" value="Winged helix-like DNA-binding domain superfamily/Winged helix DNA-binding domain"/>
    <property type="match status" value="1"/>
</dbReference>
<protein>
    <submittedName>
        <fullName evidence="5">DNA-binding transcriptional regulator, GntR family</fullName>
    </submittedName>
</protein>
<evidence type="ECO:0000313" key="6">
    <source>
        <dbReference type="Proteomes" id="UP000184485"/>
    </source>
</evidence>
<evidence type="ECO:0000313" key="5">
    <source>
        <dbReference type="EMBL" id="SHG64875.1"/>
    </source>
</evidence>
<dbReference type="CDD" id="cd07377">
    <property type="entry name" value="WHTH_GntR"/>
    <property type="match status" value="1"/>
</dbReference>
<dbReference type="SUPFAM" id="SSF48008">
    <property type="entry name" value="GntR ligand-binding domain-like"/>
    <property type="match status" value="1"/>
</dbReference>
<proteinExistence type="predicted"/>
<dbReference type="SMART" id="SM00895">
    <property type="entry name" value="FCD"/>
    <property type="match status" value="1"/>
</dbReference>
<evidence type="ECO:0000256" key="3">
    <source>
        <dbReference type="ARBA" id="ARBA00023163"/>
    </source>
</evidence>
<dbReference type="AlphaFoldDB" id="A0A1M5LIP2"/>
<dbReference type="PANTHER" id="PTHR43537">
    <property type="entry name" value="TRANSCRIPTIONAL REGULATOR, GNTR FAMILY"/>
    <property type="match status" value="1"/>
</dbReference>
<dbReference type="Pfam" id="PF00392">
    <property type="entry name" value="GntR"/>
    <property type="match status" value="1"/>
</dbReference>
<feature type="domain" description="HTH gntR-type" evidence="4">
    <location>
        <begin position="21"/>
        <end position="88"/>
    </location>
</feature>
<organism evidence="5 6">
    <name type="scientific">Kaistia soli DSM 19436</name>
    <dbReference type="NCBI Taxonomy" id="1122133"/>
    <lineage>
        <taxon>Bacteria</taxon>
        <taxon>Pseudomonadati</taxon>
        <taxon>Pseudomonadota</taxon>
        <taxon>Alphaproteobacteria</taxon>
        <taxon>Hyphomicrobiales</taxon>
        <taxon>Kaistiaceae</taxon>
        <taxon>Kaistia</taxon>
    </lineage>
</organism>
<dbReference type="EMBL" id="FQUP01000006">
    <property type="protein sequence ID" value="SHG64875.1"/>
    <property type="molecule type" value="Genomic_DNA"/>
</dbReference>